<dbReference type="Proteomes" id="UP000317909">
    <property type="component" value="Chromosome"/>
</dbReference>
<keyword evidence="1" id="KW-0812">Transmembrane</keyword>
<gene>
    <name evidence="2" type="ORF">I41_45080</name>
</gene>
<keyword evidence="3" id="KW-1185">Reference proteome</keyword>
<keyword evidence="1" id="KW-1133">Transmembrane helix</keyword>
<evidence type="ECO:0000313" key="3">
    <source>
        <dbReference type="Proteomes" id="UP000317909"/>
    </source>
</evidence>
<evidence type="ECO:0000256" key="1">
    <source>
        <dbReference type="SAM" id="Phobius"/>
    </source>
</evidence>
<protein>
    <submittedName>
        <fullName evidence="2">Neutral zinc metallopeptidase</fullName>
    </submittedName>
</protein>
<proteinExistence type="predicted"/>
<dbReference type="AlphaFoldDB" id="A0A517U3U6"/>
<reference evidence="2 3" key="1">
    <citation type="submission" date="2019-02" db="EMBL/GenBank/DDBJ databases">
        <title>Deep-cultivation of Planctomycetes and their phenomic and genomic characterization uncovers novel biology.</title>
        <authorList>
            <person name="Wiegand S."/>
            <person name="Jogler M."/>
            <person name="Boedeker C."/>
            <person name="Pinto D."/>
            <person name="Vollmers J."/>
            <person name="Rivas-Marin E."/>
            <person name="Kohn T."/>
            <person name="Peeters S.H."/>
            <person name="Heuer A."/>
            <person name="Rast P."/>
            <person name="Oberbeckmann S."/>
            <person name="Bunk B."/>
            <person name="Jeske O."/>
            <person name="Meyerdierks A."/>
            <person name="Storesund J.E."/>
            <person name="Kallscheuer N."/>
            <person name="Luecker S."/>
            <person name="Lage O.M."/>
            <person name="Pohl T."/>
            <person name="Merkel B.J."/>
            <person name="Hornburger P."/>
            <person name="Mueller R.-W."/>
            <person name="Bruemmer F."/>
            <person name="Labrenz M."/>
            <person name="Spormann A.M."/>
            <person name="Op den Camp H."/>
            <person name="Overmann J."/>
            <person name="Amann R."/>
            <person name="Jetten M.S.M."/>
            <person name="Mascher T."/>
            <person name="Medema M.H."/>
            <person name="Devos D.P."/>
            <person name="Kaster A.-K."/>
            <person name="Ovreas L."/>
            <person name="Rohde M."/>
            <person name="Galperin M.Y."/>
            <person name="Jogler C."/>
        </authorList>
    </citation>
    <scope>NUCLEOTIDE SEQUENCE [LARGE SCALE GENOMIC DNA]</scope>
    <source>
        <strain evidence="2 3">I41</strain>
    </source>
</reference>
<dbReference type="RefSeq" id="WP_246133723.1">
    <property type="nucleotide sequence ID" value="NZ_CP036339.1"/>
</dbReference>
<keyword evidence="1" id="KW-0472">Membrane</keyword>
<dbReference type="KEGG" id="llh:I41_45080"/>
<dbReference type="InterPro" id="IPR007395">
    <property type="entry name" value="Zn_peptidase_2"/>
</dbReference>
<dbReference type="EMBL" id="CP036339">
    <property type="protein sequence ID" value="QDT75298.1"/>
    <property type="molecule type" value="Genomic_DNA"/>
</dbReference>
<feature type="transmembrane region" description="Helical" evidence="1">
    <location>
        <begin position="207"/>
        <end position="227"/>
    </location>
</feature>
<feature type="transmembrane region" description="Helical" evidence="1">
    <location>
        <begin position="154"/>
        <end position="171"/>
    </location>
</feature>
<dbReference type="PANTHER" id="PTHR36434">
    <property type="entry name" value="MEMBRANE PROTEASE YUGP-RELATED"/>
    <property type="match status" value="1"/>
</dbReference>
<feature type="transmembrane region" description="Helical" evidence="1">
    <location>
        <begin position="121"/>
        <end position="142"/>
    </location>
</feature>
<dbReference type="PANTHER" id="PTHR36434:SF1">
    <property type="entry name" value="MEMBRANE PROTEASE YUGP-RELATED"/>
    <property type="match status" value="1"/>
</dbReference>
<accession>A0A517U3U6</accession>
<name>A0A517U3U6_9BACT</name>
<dbReference type="Pfam" id="PF04298">
    <property type="entry name" value="Zn_peptidase_2"/>
    <property type="match status" value="1"/>
</dbReference>
<evidence type="ECO:0000313" key="2">
    <source>
        <dbReference type="EMBL" id="QDT75298.1"/>
    </source>
</evidence>
<sequence>MFLSFHGYMNYLLWMAPALLLAMWAQWKVRGTYAAAAEVPSRLSGAAAARHILDSAGLQNVEIEPIAGQLTDHYDPHAKVLRLSEGVFGSRSAAAVGIAAHEAGHALQDAQRYAPLVIRNIAVPAANFGSGIGMLLLFIGAGMLMQGIPAGQPLIWLGIGGFACVAAFQLINLPVEFDASNRAKQLLVAHGIVGNQEMTYVNSVLNAAAWTYVAATLQSVLTVLYYVMQFTGGSRDE</sequence>
<organism evidence="2 3">
    <name type="scientific">Lacipirellula limnantheis</name>
    <dbReference type="NCBI Taxonomy" id="2528024"/>
    <lineage>
        <taxon>Bacteria</taxon>
        <taxon>Pseudomonadati</taxon>
        <taxon>Planctomycetota</taxon>
        <taxon>Planctomycetia</taxon>
        <taxon>Pirellulales</taxon>
        <taxon>Lacipirellulaceae</taxon>
        <taxon>Lacipirellula</taxon>
    </lineage>
</organism>